<sequence>KKLDLNDEIFINDLENSSNKDNDENLLLETNEILENINEISDQISGQDDYN</sequence>
<protein>
    <submittedName>
        <fullName evidence="1">28208_t:CDS:1</fullName>
    </submittedName>
</protein>
<evidence type="ECO:0000313" key="2">
    <source>
        <dbReference type="Proteomes" id="UP000789920"/>
    </source>
</evidence>
<keyword evidence="2" id="KW-1185">Reference proteome</keyword>
<dbReference type="EMBL" id="CAJVQC010132573">
    <property type="protein sequence ID" value="CAG8842003.1"/>
    <property type="molecule type" value="Genomic_DNA"/>
</dbReference>
<name>A0ACA9SLJ5_9GLOM</name>
<feature type="non-terminal residue" evidence="1">
    <location>
        <position position="1"/>
    </location>
</feature>
<organism evidence="1 2">
    <name type="scientific">Racocetra persica</name>
    <dbReference type="NCBI Taxonomy" id="160502"/>
    <lineage>
        <taxon>Eukaryota</taxon>
        <taxon>Fungi</taxon>
        <taxon>Fungi incertae sedis</taxon>
        <taxon>Mucoromycota</taxon>
        <taxon>Glomeromycotina</taxon>
        <taxon>Glomeromycetes</taxon>
        <taxon>Diversisporales</taxon>
        <taxon>Gigasporaceae</taxon>
        <taxon>Racocetra</taxon>
    </lineage>
</organism>
<reference evidence="1" key="1">
    <citation type="submission" date="2021-06" db="EMBL/GenBank/DDBJ databases">
        <authorList>
            <person name="Kallberg Y."/>
            <person name="Tangrot J."/>
            <person name="Rosling A."/>
        </authorList>
    </citation>
    <scope>NUCLEOTIDE SEQUENCE</scope>
    <source>
        <strain evidence="1">MA461A</strain>
    </source>
</reference>
<proteinExistence type="predicted"/>
<evidence type="ECO:0000313" key="1">
    <source>
        <dbReference type="EMBL" id="CAG8842003.1"/>
    </source>
</evidence>
<dbReference type="Proteomes" id="UP000789920">
    <property type="component" value="Unassembled WGS sequence"/>
</dbReference>
<gene>
    <name evidence="1" type="ORF">RPERSI_LOCUS32118</name>
</gene>
<accession>A0ACA9SLJ5</accession>
<comment type="caution">
    <text evidence="1">The sequence shown here is derived from an EMBL/GenBank/DDBJ whole genome shotgun (WGS) entry which is preliminary data.</text>
</comment>